<accession>A0A372ZQ79</accession>
<organism evidence="3 4">
    <name type="scientific">Kitasatospora xanthocidica</name>
    <dbReference type="NCBI Taxonomy" id="83382"/>
    <lineage>
        <taxon>Bacteria</taxon>
        <taxon>Bacillati</taxon>
        <taxon>Actinomycetota</taxon>
        <taxon>Actinomycetes</taxon>
        <taxon>Kitasatosporales</taxon>
        <taxon>Streptomycetaceae</taxon>
        <taxon>Kitasatospora</taxon>
    </lineage>
</organism>
<keyword evidence="2" id="KW-0732">Signal</keyword>
<gene>
    <name evidence="3" type="ORF">DR950_05720</name>
</gene>
<feature type="compositionally biased region" description="Low complexity" evidence="1">
    <location>
        <begin position="36"/>
        <end position="47"/>
    </location>
</feature>
<evidence type="ECO:0000313" key="4">
    <source>
        <dbReference type="Proteomes" id="UP000263377"/>
    </source>
</evidence>
<dbReference type="EMBL" id="QVIG01000001">
    <property type="protein sequence ID" value="RGD57355.1"/>
    <property type="molecule type" value="Genomic_DNA"/>
</dbReference>
<evidence type="ECO:0000256" key="2">
    <source>
        <dbReference type="SAM" id="SignalP"/>
    </source>
</evidence>
<evidence type="ECO:0000313" key="3">
    <source>
        <dbReference type="EMBL" id="RGD57355.1"/>
    </source>
</evidence>
<protein>
    <submittedName>
        <fullName evidence="3">Uncharacterized protein</fullName>
    </submittedName>
</protein>
<dbReference type="RefSeq" id="WP_117486148.1">
    <property type="nucleotide sequence ID" value="NZ_QVIG01000001.1"/>
</dbReference>
<dbReference type="Proteomes" id="UP000263377">
    <property type="component" value="Unassembled WGS sequence"/>
</dbReference>
<feature type="signal peptide" evidence="2">
    <location>
        <begin position="1"/>
        <end position="26"/>
    </location>
</feature>
<proteinExistence type="predicted"/>
<sequence length="193" mass="19604">MRRILLTAAATALAAVTGLAAAPAGAATDAPASAASSAASSDAPGAVAGQGGWEAWPTPASDLPAGSRCDFPVHLEPVVDEGQRRVLEYAPDGTTVRRAAFRGALVLRITNTTTGASYVADAGGQAVVDYRADRSQTWHAHGPVLLGVGPNGGNLPRDLYLVDGVYTIDIGSTGYKTLTLRHGSAEPLCAKLA</sequence>
<reference evidence="3 4" key="1">
    <citation type="submission" date="2018-08" db="EMBL/GenBank/DDBJ databases">
        <title>Diversity &amp; Physiological Properties of Lignin-Decomposing Actinobacteria from Soil.</title>
        <authorList>
            <person name="Roh S.G."/>
            <person name="Kim S.B."/>
        </authorList>
    </citation>
    <scope>NUCLEOTIDE SEQUENCE [LARGE SCALE GENOMIC DNA]</scope>
    <source>
        <strain evidence="3 4">MMS17-GH009</strain>
    </source>
</reference>
<keyword evidence="4" id="KW-1185">Reference proteome</keyword>
<dbReference type="AlphaFoldDB" id="A0A372ZQ79"/>
<feature type="region of interest" description="Disordered" evidence="1">
    <location>
        <begin position="36"/>
        <end position="61"/>
    </location>
</feature>
<comment type="caution">
    <text evidence="3">The sequence shown here is derived from an EMBL/GenBank/DDBJ whole genome shotgun (WGS) entry which is preliminary data.</text>
</comment>
<evidence type="ECO:0000256" key="1">
    <source>
        <dbReference type="SAM" id="MobiDB-lite"/>
    </source>
</evidence>
<feature type="chain" id="PRO_5016828952" evidence="2">
    <location>
        <begin position="27"/>
        <end position="193"/>
    </location>
</feature>
<name>A0A372ZQ79_9ACTN</name>